<dbReference type="Pfam" id="PF25597">
    <property type="entry name" value="SH3_retrovirus"/>
    <property type="match status" value="1"/>
</dbReference>
<dbReference type="InterPro" id="IPR043502">
    <property type="entry name" value="DNA/RNA_pol_sf"/>
</dbReference>
<dbReference type="InterPro" id="IPR001584">
    <property type="entry name" value="Integrase_cat-core"/>
</dbReference>
<keyword evidence="4" id="KW-0540">Nuclease</keyword>
<dbReference type="GO" id="GO:0003887">
    <property type="term" value="F:DNA-directed DNA polymerase activity"/>
    <property type="evidence" value="ECO:0007669"/>
    <property type="project" value="UniProtKB-KW"/>
</dbReference>
<dbReference type="InterPro" id="IPR057670">
    <property type="entry name" value="SH3_retrovirus"/>
</dbReference>
<dbReference type="PANTHER" id="PTHR42648">
    <property type="entry name" value="TRANSPOSASE, PUTATIVE-RELATED"/>
    <property type="match status" value="1"/>
</dbReference>
<dbReference type="Gene3D" id="4.10.60.10">
    <property type="entry name" value="Zinc finger, CCHC-type"/>
    <property type="match status" value="1"/>
</dbReference>
<evidence type="ECO:0000256" key="9">
    <source>
        <dbReference type="ARBA" id="ARBA00022801"/>
    </source>
</evidence>
<dbReference type="GO" id="GO:0006508">
    <property type="term" value="P:proteolysis"/>
    <property type="evidence" value="ECO:0007669"/>
    <property type="project" value="UniProtKB-KW"/>
</dbReference>
<dbReference type="GO" id="GO:0015074">
    <property type="term" value="P:DNA integration"/>
    <property type="evidence" value="ECO:0007669"/>
    <property type="project" value="UniProtKB-KW"/>
</dbReference>
<dbReference type="OrthoDB" id="430476at2759"/>
<dbReference type="SUPFAM" id="SSF57756">
    <property type="entry name" value="Retrovirus zinc finger-like domains"/>
    <property type="match status" value="1"/>
</dbReference>
<dbReference type="PANTHER" id="PTHR42648:SF11">
    <property type="entry name" value="TRANSPOSON TY4-P GAG-POL POLYPROTEIN"/>
    <property type="match status" value="1"/>
</dbReference>
<evidence type="ECO:0000256" key="3">
    <source>
        <dbReference type="ARBA" id="ARBA00022670"/>
    </source>
</evidence>
<evidence type="ECO:0000256" key="10">
    <source>
        <dbReference type="ARBA" id="ARBA00022840"/>
    </source>
</evidence>
<dbReference type="InterPro" id="IPR054722">
    <property type="entry name" value="PolX-like_BBD"/>
</dbReference>
<dbReference type="EMBL" id="CACRXK020000053">
    <property type="protein sequence ID" value="CAB3977531.1"/>
    <property type="molecule type" value="Genomic_DNA"/>
</dbReference>
<keyword evidence="14" id="KW-0548">Nucleotidyltransferase</keyword>
<evidence type="ECO:0000256" key="13">
    <source>
        <dbReference type="ARBA" id="ARBA00022918"/>
    </source>
</evidence>
<evidence type="ECO:0000313" key="20">
    <source>
        <dbReference type="Proteomes" id="UP001152795"/>
    </source>
</evidence>
<evidence type="ECO:0000256" key="2">
    <source>
        <dbReference type="ARBA" id="ARBA00022612"/>
    </source>
</evidence>
<keyword evidence="11" id="KW-0460">Magnesium</keyword>
<dbReference type="PROSITE" id="PS50158">
    <property type="entry name" value="ZF_CCHC"/>
    <property type="match status" value="1"/>
</dbReference>
<dbReference type="Gene3D" id="3.30.420.10">
    <property type="entry name" value="Ribonuclease H-like superfamily/Ribonuclease H"/>
    <property type="match status" value="1"/>
</dbReference>
<name>A0A7D9D6Q5_PARCT</name>
<dbReference type="Pfam" id="PF13976">
    <property type="entry name" value="gag_pre-integrs"/>
    <property type="match status" value="1"/>
</dbReference>
<evidence type="ECO:0000256" key="4">
    <source>
        <dbReference type="ARBA" id="ARBA00022722"/>
    </source>
</evidence>
<dbReference type="Proteomes" id="UP001152795">
    <property type="component" value="Unassembled WGS sequence"/>
</dbReference>
<dbReference type="Pfam" id="PF22936">
    <property type="entry name" value="Pol_BBD"/>
    <property type="match status" value="1"/>
</dbReference>
<protein>
    <submittedName>
        <fullName evidence="19">Retrovirus-related Pol poly from transposon TNT 1-94</fullName>
    </submittedName>
</protein>
<proteinExistence type="predicted"/>
<dbReference type="SUPFAM" id="SSF56672">
    <property type="entry name" value="DNA/RNA polymerases"/>
    <property type="match status" value="1"/>
</dbReference>
<keyword evidence="15" id="KW-0917">Virion maturation</keyword>
<dbReference type="InterPro" id="IPR036875">
    <property type="entry name" value="Znf_CCHC_sf"/>
</dbReference>
<evidence type="ECO:0000256" key="15">
    <source>
        <dbReference type="ARBA" id="ARBA00023113"/>
    </source>
</evidence>
<dbReference type="Pfam" id="PF07727">
    <property type="entry name" value="RVT_2"/>
    <property type="match status" value="1"/>
</dbReference>
<dbReference type="SUPFAM" id="SSF53098">
    <property type="entry name" value="Ribonuclease H-like"/>
    <property type="match status" value="1"/>
</dbReference>
<dbReference type="InterPro" id="IPR012337">
    <property type="entry name" value="RNaseH-like_sf"/>
</dbReference>
<dbReference type="SMART" id="SM00343">
    <property type="entry name" value="ZnF_C2HC"/>
    <property type="match status" value="1"/>
</dbReference>
<gene>
    <name evidence="19" type="ORF">PACLA_8A065416</name>
</gene>
<evidence type="ECO:0000256" key="11">
    <source>
        <dbReference type="ARBA" id="ARBA00022842"/>
    </source>
</evidence>
<keyword evidence="9" id="KW-0378">Hydrolase</keyword>
<evidence type="ECO:0000256" key="6">
    <source>
        <dbReference type="ARBA" id="ARBA00022741"/>
    </source>
</evidence>
<evidence type="ECO:0000256" key="14">
    <source>
        <dbReference type="ARBA" id="ARBA00022932"/>
    </source>
</evidence>
<evidence type="ECO:0000256" key="7">
    <source>
        <dbReference type="ARBA" id="ARBA00022750"/>
    </source>
</evidence>
<comment type="function">
    <text evidence="1">The aspartyl protease (PR) mediates the proteolytic cleavages of the Gag and Gag-Pol polyproteins after assembly of the VLP.</text>
</comment>
<reference evidence="19" key="1">
    <citation type="submission" date="2020-04" db="EMBL/GenBank/DDBJ databases">
        <authorList>
            <person name="Alioto T."/>
            <person name="Alioto T."/>
            <person name="Gomez Garrido J."/>
        </authorList>
    </citation>
    <scope>NUCLEOTIDE SEQUENCE</scope>
    <source>
        <strain evidence="19">A484AB</strain>
    </source>
</reference>
<dbReference type="AlphaFoldDB" id="A0A7D9D6Q5"/>
<sequence length="1012" mass="116193">MAKMALTTDFKIPKLNGANYRDWTFNMRLYLESLDLFGHADGSVEVPAEDASEQVKQQFKSASKKAWTYICLAVETDQQIHVRNTNTAKEAWDALKSQFARTSISQIVRLRQKYYSSKFQKGGNMLEHINHVKSLHDQLKEMGANIDDGELAMTLLASLPDEFKPLITALDAVGEEKITFEKVKAMLLNDADRITDSKKMEDAYSAQRWNNRRRYESKERNDKRNEVKFGRKFQGTCHYCKEKGHFARDCPKRINNSQRDGNQSKGKGSACCAQEKSEQNNTDEEALYTSDDENRCGWIIDSGATQHMTFERNRLSNYVEFKRPCSVNLGDNRSILAYGKGTYHVKAVVNDRIQHVALQEVLYLPELDKNLLSVHAMVKRDATVTFKENKCEISRNLKILAVGEIQGKLYVLNIVKEHVNIAKQQPDTDRYLWHCRLGHLGMNNVNKLINENMVSGEACIKGKHHRCPYPKTADYRASEPFELVHSDVCGPMSVPSLGGSRYYVSFIDDYSRYIFVYFMKNKSEVLEKFKEFHTYAMNITGKPIKVLHSDNGGEYSSKEFESFLKKNGIVHQLSVPYNPAQNGVAERMNRTVVETTRSMLSHAHIPNEFWAEAVNTSVYVRNRSPTKALNDITPYECLFEKKPDVSNLRVFGCITYMHIPDNQRKKLDAKSRKSIFMGYPEGVKGYKLYDPVSRKFLRSRDVIFLEKKFHDFDIQTSSNFDDRAEDDIPIMIEETPVDGNENQDEIANQRVAENAEGNQQANDQPVGGTFEETFMNEVRNVGEHRMRTPPNRFDEECYLANDITADINEPINMDEAFSGEHSAEWKQATDSENNSLIENETWELVSLPKGKNVVGSKWVFKVKTDENGCVQRYKARLVAQGYTQAEGVDYSEVFSPVVRNTTIRSLLALSNAKNWEVHQMDVKTAFLQGNLEEEIYMRQPDGYVNKELPNHVCKLKKSIYGLKQSARCWNNAIDTFLKSSGYKQMESDPCLYNEVYQRSKWSYQICHSIDSR</sequence>
<dbReference type="GO" id="GO:0008270">
    <property type="term" value="F:zinc ion binding"/>
    <property type="evidence" value="ECO:0007669"/>
    <property type="project" value="InterPro"/>
</dbReference>
<dbReference type="Pfam" id="PF00665">
    <property type="entry name" value="rve"/>
    <property type="match status" value="1"/>
</dbReference>
<dbReference type="InterPro" id="IPR036397">
    <property type="entry name" value="RNaseH_sf"/>
</dbReference>
<keyword evidence="20" id="KW-1185">Reference proteome</keyword>
<keyword evidence="8" id="KW-0255">Endonuclease</keyword>
<keyword evidence="2" id="KW-1188">Viral release from host cell</keyword>
<dbReference type="GO" id="GO:0003964">
    <property type="term" value="F:RNA-directed DNA polymerase activity"/>
    <property type="evidence" value="ECO:0007669"/>
    <property type="project" value="UniProtKB-KW"/>
</dbReference>
<dbReference type="GO" id="GO:0005524">
    <property type="term" value="F:ATP binding"/>
    <property type="evidence" value="ECO:0007669"/>
    <property type="project" value="UniProtKB-KW"/>
</dbReference>
<dbReference type="Pfam" id="PF00098">
    <property type="entry name" value="zf-CCHC"/>
    <property type="match status" value="1"/>
</dbReference>
<keyword evidence="16" id="KW-0233">DNA recombination</keyword>
<feature type="region of interest" description="Disordered" evidence="18">
    <location>
        <begin position="251"/>
        <end position="277"/>
    </location>
</feature>
<evidence type="ECO:0000256" key="18">
    <source>
        <dbReference type="SAM" id="MobiDB-lite"/>
    </source>
</evidence>
<dbReference type="InterPro" id="IPR039537">
    <property type="entry name" value="Retrotran_Ty1/copia-like"/>
</dbReference>
<dbReference type="InterPro" id="IPR025724">
    <property type="entry name" value="GAG-pre-integrase_dom"/>
</dbReference>
<dbReference type="GO" id="GO:0006310">
    <property type="term" value="P:DNA recombination"/>
    <property type="evidence" value="ECO:0007669"/>
    <property type="project" value="UniProtKB-KW"/>
</dbReference>
<keyword evidence="6" id="KW-0547">Nucleotide-binding</keyword>
<dbReference type="GO" id="GO:0003676">
    <property type="term" value="F:nucleic acid binding"/>
    <property type="evidence" value="ECO:0007669"/>
    <property type="project" value="InterPro"/>
</dbReference>
<evidence type="ECO:0000313" key="19">
    <source>
        <dbReference type="EMBL" id="CAB3977531.1"/>
    </source>
</evidence>
<keyword evidence="10" id="KW-0067">ATP-binding</keyword>
<dbReference type="Pfam" id="PF14223">
    <property type="entry name" value="Retrotran_gag_2"/>
    <property type="match status" value="1"/>
</dbReference>
<dbReference type="InterPro" id="IPR013103">
    <property type="entry name" value="RVT_2"/>
</dbReference>
<feature type="compositionally biased region" description="Polar residues" evidence="18">
    <location>
        <begin position="254"/>
        <end position="266"/>
    </location>
</feature>
<accession>A0A7D9D6Q5</accession>
<dbReference type="PROSITE" id="PS50994">
    <property type="entry name" value="INTEGRASE"/>
    <property type="match status" value="1"/>
</dbReference>
<keyword evidence="14" id="KW-0808">Transferase</keyword>
<evidence type="ECO:0000256" key="5">
    <source>
        <dbReference type="ARBA" id="ARBA00022723"/>
    </source>
</evidence>
<keyword evidence="14" id="KW-0239">DNA-directed DNA polymerase</keyword>
<keyword evidence="3" id="KW-0645">Protease</keyword>
<evidence type="ECO:0000256" key="12">
    <source>
        <dbReference type="ARBA" id="ARBA00022908"/>
    </source>
</evidence>
<dbReference type="GO" id="GO:0004519">
    <property type="term" value="F:endonuclease activity"/>
    <property type="evidence" value="ECO:0007669"/>
    <property type="project" value="UniProtKB-KW"/>
</dbReference>
<keyword evidence="17" id="KW-0511">Multifunctional enzyme</keyword>
<evidence type="ECO:0000256" key="1">
    <source>
        <dbReference type="ARBA" id="ARBA00002180"/>
    </source>
</evidence>
<evidence type="ECO:0000256" key="17">
    <source>
        <dbReference type="ARBA" id="ARBA00023268"/>
    </source>
</evidence>
<evidence type="ECO:0000256" key="16">
    <source>
        <dbReference type="ARBA" id="ARBA00023172"/>
    </source>
</evidence>
<keyword evidence="5" id="KW-0479">Metal-binding</keyword>
<keyword evidence="7" id="KW-0064">Aspartyl protease</keyword>
<dbReference type="InterPro" id="IPR001878">
    <property type="entry name" value="Znf_CCHC"/>
</dbReference>
<dbReference type="GO" id="GO:0004190">
    <property type="term" value="F:aspartic-type endopeptidase activity"/>
    <property type="evidence" value="ECO:0007669"/>
    <property type="project" value="UniProtKB-KW"/>
</dbReference>
<keyword evidence="13" id="KW-0695">RNA-directed DNA polymerase</keyword>
<organism evidence="19 20">
    <name type="scientific">Paramuricea clavata</name>
    <name type="common">Red gorgonian</name>
    <name type="synonym">Violescent sea-whip</name>
    <dbReference type="NCBI Taxonomy" id="317549"/>
    <lineage>
        <taxon>Eukaryota</taxon>
        <taxon>Metazoa</taxon>
        <taxon>Cnidaria</taxon>
        <taxon>Anthozoa</taxon>
        <taxon>Octocorallia</taxon>
        <taxon>Malacalcyonacea</taxon>
        <taxon>Plexauridae</taxon>
        <taxon>Paramuricea</taxon>
    </lineage>
</organism>
<keyword evidence="12" id="KW-0229">DNA integration</keyword>
<evidence type="ECO:0000256" key="8">
    <source>
        <dbReference type="ARBA" id="ARBA00022759"/>
    </source>
</evidence>
<comment type="caution">
    <text evidence="19">The sequence shown here is derived from an EMBL/GenBank/DDBJ whole genome shotgun (WGS) entry which is preliminary data.</text>
</comment>